<sequence length="68" mass="7607">MKMVKQNDGWVFGLFSALADKYQRPVWVMRGLAVLLFAANPLLAGSVYIAAYAAMRWANPHSHASKRL</sequence>
<dbReference type="RefSeq" id="WP_130566299.1">
    <property type="nucleotide sequence ID" value="NZ_SHLY01000002.1"/>
</dbReference>
<gene>
    <name evidence="3" type="ORF">EXY25_07525</name>
</gene>
<proteinExistence type="predicted"/>
<reference evidence="4" key="1">
    <citation type="submission" date="2019-02" db="EMBL/GenBank/DDBJ databases">
        <title>Draft genome sequence of Muricauda sp. 176CP4-71.</title>
        <authorList>
            <person name="Park J.-S."/>
        </authorList>
    </citation>
    <scope>NUCLEOTIDE SEQUENCE [LARGE SCALE GENOMIC DNA]</scope>
    <source>
        <strain evidence="4">176GS2-150</strain>
    </source>
</reference>
<organism evidence="3 4">
    <name type="scientific">Corallincola spongiicola</name>
    <dbReference type="NCBI Taxonomy" id="2520508"/>
    <lineage>
        <taxon>Bacteria</taxon>
        <taxon>Pseudomonadati</taxon>
        <taxon>Pseudomonadota</taxon>
        <taxon>Gammaproteobacteria</taxon>
        <taxon>Alteromonadales</taxon>
        <taxon>Psychromonadaceae</taxon>
        <taxon>Corallincola</taxon>
    </lineage>
</organism>
<keyword evidence="1" id="KW-1133">Transmembrane helix</keyword>
<evidence type="ECO:0000313" key="3">
    <source>
        <dbReference type="EMBL" id="TAA47087.1"/>
    </source>
</evidence>
<dbReference type="Pfam" id="PF04024">
    <property type="entry name" value="PspC"/>
    <property type="match status" value="1"/>
</dbReference>
<dbReference type="Proteomes" id="UP000292544">
    <property type="component" value="Unassembled WGS sequence"/>
</dbReference>
<dbReference type="EMBL" id="SHLY01000002">
    <property type="protein sequence ID" value="TAA47087.1"/>
    <property type="molecule type" value="Genomic_DNA"/>
</dbReference>
<comment type="caution">
    <text evidence="3">The sequence shown here is derived from an EMBL/GenBank/DDBJ whole genome shotgun (WGS) entry which is preliminary data.</text>
</comment>
<feature type="domain" description="Phage shock protein PspC N-terminal" evidence="2">
    <location>
        <begin position="5"/>
        <end position="55"/>
    </location>
</feature>
<evidence type="ECO:0000313" key="4">
    <source>
        <dbReference type="Proteomes" id="UP000292544"/>
    </source>
</evidence>
<accession>A0ABY1WQT7</accession>
<feature type="transmembrane region" description="Helical" evidence="1">
    <location>
        <begin position="35"/>
        <end position="58"/>
    </location>
</feature>
<evidence type="ECO:0000259" key="2">
    <source>
        <dbReference type="Pfam" id="PF04024"/>
    </source>
</evidence>
<evidence type="ECO:0000256" key="1">
    <source>
        <dbReference type="SAM" id="Phobius"/>
    </source>
</evidence>
<keyword evidence="1" id="KW-0472">Membrane</keyword>
<name>A0ABY1WQT7_9GAMM</name>
<dbReference type="InterPro" id="IPR007168">
    <property type="entry name" value="Phageshock_PspC_N"/>
</dbReference>
<keyword evidence="1" id="KW-0812">Transmembrane</keyword>
<keyword evidence="4" id="KW-1185">Reference proteome</keyword>
<protein>
    <recommendedName>
        <fullName evidence="2">Phage shock protein PspC N-terminal domain-containing protein</fullName>
    </recommendedName>
</protein>